<keyword evidence="2" id="KW-1185">Reference proteome</keyword>
<evidence type="ECO:0008006" key="3">
    <source>
        <dbReference type="Google" id="ProtNLM"/>
    </source>
</evidence>
<dbReference type="Proteomes" id="UP000182983">
    <property type="component" value="Unassembled WGS sequence"/>
</dbReference>
<name>A0A1H6HEQ5_MAGFU</name>
<dbReference type="EMBL" id="FNWO01000005">
    <property type="protein sequence ID" value="SEH34251.1"/>
    <property type="molecule type" value="Genomic_DNA"/>
</dbReference>
<evidence type="ECO:0000313" key="2">
    <source>
        <dbReference type="Proteomes" id="UP000182983"/>
    </source>
</evidence>
<dbReference type="RefSeq" id="WP_074767234.1">
    <property type="nucleotide sequence ID" value="NZ_FNWO01000005.1"/>
</dbReference>
<dbReference type="SUPFAM" id="SSF53955">
    <property type="entry name" value="Lysozyme-like"/>
    <property type="match status" value="1"/>
</dbReference>
<evidence type="ECO:0000313" key="1">
    <source>
        <dbReference type="EMBL" id="SEH34251.1"/>
    </source>
</evidence>
<dbReference type="OrthoDB" id="5945995at2"/>
<accession>A0A1H6HEQ5</accession>
<reference evidence="2" key="1">
    <citation type="submission" date="2016-10" db="EMBL/GenBank/DDBJ databases">
        <authorList>
            <person name="Varghese N."/>
            <person name="Submissions S."/>
        </authorList>
    </citation>
    <scope>NUCLEOTIDE SEQUENCE [LARGE SCALE GENOMIC DNA]</scope>
    <source>
        <strain evidence="2">DSM 13234</strain>
    </source>
</reference>
<dbReference type="InterPro" id="IPR023346">
    <property type="entry name" value="Lysozyme-like_dom_sf"/>
</dbReference>
<proteinExistence type="predicted"/>
<sequence length="269" mass="29565">MRWGLSKWGGGGLALLGVLVAVSPARAVPPLPLDALCSAEVTTAERSYGIPSGLLQSISILESGRYDSGRRATIAWPWTVMAEGQGRYLPTKAEAIAEVRRLKARGVQNIDVGCMQVNLRYHPTAFADLDEAFDPAANVAYAARFLTGLHDATGHWPTAASYYHSQTPSLAAAYREKLMRIWDRIGGEDDTPRLASVRRITPPQSRPVPAPTALARAEQDRRAARAKVDAGRAEEVQIAEAYRMARVAEYQLRRARYQEVRAAMLLARR</sequence>
<dbReference type="AlphaFoldDB" id="A0A1H6HEQ5"/>
<protein>
    <recommendedName>
        <fullName evidence="3">Transglycosylase SLT domain-containing protein</fullName>
    </recommendedName>
</protein>
<organism evidence="1 2">
    <name type="scientific">Magnetospirillum fulvum</name>
    <name type="common">Rhodospirillum fulvum</name>
    <dbReference type="NCBI Taxonomy" id="1082"/>
    <lineage>
        <taxon>Bacteria</taxon>
        <taxon>Pseudomonadati</taxon>
        <taxon>Pseudomonadota</taxon>
        <taxon>Alphaproteobacteria</taxon>
        <taxon>Rhodospirillales</taxon>
        <taxon>Rhodospirillaceae</taxon>
        <taxon>Magnetospirillum</taxon>
    </lineage>
</organism>
<gene>
    <name evidence="1" type="ORF">SAMN04244559_01574</name>
</gene>